<gene>
    <name evidence="8" type="ORF">ET471_15450</name>
</gene>
<feature type="transmembrane region" description="Helical" evidence="6">
    <location>
        <begin position="264"/>
        <end position="282"/>
    </location>
</feature>
<accession>A0A4P6F682</accession>
<protein>
    <submittedName>
        <fullName evidence="8">DMT family transporter</fullName>
    </submittedName>
</protein>
<dbReference type="EMBL" id="CP035493">
    <property type="protein sequence ID" value="QAY71252.1"/>
    <property type="molecule type" value="Genomic_DNA"/>
</dbReference>
<evidence type="ECO:0000259" key="7">
    <source>
        <dbReference type="Pfam" id="PF00892"/>
    </source>
</evidence>
<evidence type="ECO:0000256" key="5">
    <source>
        <dbReference type="ARBA" id="ARBA00023136"/>
    </source>
</evidence>
<comment type="similarity">
    <text evidence="2">Belongs to the EamA transporter family.</text>
</comment>
<dbReference type="PANTHER" id="PTHR32322">
    <property type="entry name" value="INNER MEMBRANE TRANSPORTER"/>
    <property type="match status" value="1"/>
</dbReference>
<dbReference type="Pfam" id="PF00892">
    <property type="entry name" value="EamA"/>
    <property type="match status" value="2"/>
</dbReference>
<comment type="subcellular location">
    <subcellularLocation>
        <location evidence="1">Membrane</location>
        <topology evidence="1">Multi-pass membrane protein</topology>
    </subcellularLocation>
</comment>
<dbReference type="InterPro" id="IPR037185">
    <property type="entry name" value="EmrE-like"/>
</dbReference>
<evidence type="ECO:0000256" key="1">
    <source>
        <dbReference type="ARBA" id="ARBA00004141"/>
    </source>
</evidence>
<dbReference type="InterPro" id="IPR050638">
    <property type="entry name" value="AA-Vitamin_Transporters"/>
</dbReference>
<dbReference type="RefSeq" id="WP_129189759.1">
    <property type="nucleotide sequence ID" value="NZ_CP035493.1"/>
</dbReference>
<keyword evidence="9" id="KW-1185">Reference proteome</keyword>
<dbReference type="AlphaFoldDB" id="A0A4P6F682"/>
<feature type="domain" description="EamA" evidence="7">
    <location>
        <begin position="150"/>
        <end position="281"/>
    </location>
</feature>
<evidence type="ECO:0000256" key="2">
    <source>
        <dbReference type="ARBA" id="ARBA00007362"/>
    </source>
</evidence>
<feature type="transmembrane region" description="Helical" evidence="6">
    <location>
        <begin position="64"/>
        <end position="82"/>
    </location>
</feature>
<dbReference type="Proteomes" id="UP000292118">
    <property type="component" value="Chromosome"/>
</dbReference>
<feature type="transmembrane region" description="Helical" evidence="6">
    <location>
        <begin position="33"/>
        <end position="52"/>
    </location>
</feature>
<keyword evidence="3 6" id="KW-0812">Transmembrane</keyword>
<evidence type="ECO:0000256" key="6">
    <source>
        <dbReference type="SAM" id="Phobius"/>
    </source>
</evidence>
<dbReference type="GO" id="GO:0016020">
    <property type="term" value="C:membrane"/>
    <property type="evidence" value="ECO:0007669"/>
    <property type="project" value="UniProtKB-SubCell"/>
</dbReference>
<feature type="transmembrane region" description="Helical" evidence="6">
    <location>
        <begin position="177"/>
        <end position="196"/>
    </location>
</feature>
<organism evidence="8 9">
    <name type="scientific">Xylanimonas protaetiae</name>
    <dbReference type="NCBI Taxonomy" id="2509457"/>
    <lineage>
        <taxon>Bacteria</taxon>
        <taxon>Bacillati</taxon>
        <taxon>Actinomycetota</taxon>
        <taxon>Actinomycetes</taxon>
        <taxon>Micrococcales</taxon>
        <taxon>Promicromonosporaceae</taxon>
        <taxon>Xylanimonas</taxon>
    </lineage>
</organism>
<keyword evidence="4 6" id="KW-1133">Transmembrane helix</keyword>
<name>A0A4P6F682_9MICO</name>
<dbReference type="SUPFAM" id="SSF103481">
    <property type="entry name" value="Multidrug resistance efflux transporter EmrE"/>
    <property type="match status" value="2"/>
</dbReference>
<keyword evidence="5 6" id="KW-0472">Membrane</keyword>
<dbReference type="InterPro" id="IPR000620">
    <property type="entry name" value="EamA_dom"/>
</dbReference>
<dbReference type="OrthoDB" id="5242975at2"/>
<evidence type="ECO:0000313" key="8">
    <source>
        <dbReference type="EMBL" id="QAY71252.1"/>
    </source>
</evidence>
<feature type="transmembrane region" description="Helical" evidence="6">
    <location>
        <begin position="123"/>
        <end position="143"/>
    </location>
</feature>
<evidence type="ECO:0000313" key="9">
    <source>
        <dbReference type="Proteomes" id="UP000292118"/>
    </source>
</evidence>
<dbReference type="PANTHER" id="PTHR32322:SF2">
    <property type="entry name" value="EAMA DOMAIN-CONTAINING PROTEIN"/>
    <property type="match status" value="1"/>
</dbReference>
<reference evidence="8 9" key="1">
    <citation type="submission" date="2019-01" db="EMBL/GenBank/DDBJ databases">
        <title>Genome sequencing of strain FW10M-9.</title>
        <authorList>
            <person name="Heo J."/>
            <person name="Kim S.-J."/>
            <person name="Kim J.-S."/>
            <person name="Hong S.-B."/>
            <person name="Kwon S.-W."/>
        </authorList>
    </citation>
    <scope>NUCLEOTIDE SEQUENCE [LARGE SCALE GENOMIC DNA]</scope>
    <source>
        <strain evidence="8 9">FW10M-9</strain>
    </source>
</reference>
<dbReference type="KEGG" id="xya:ET471_15450"/>
<feature type="transmembrane region" description="Helical" evidence="6">
    <location>
        <begin position="149"/>
        <end position="168"/>
    </location>
</feature>
<evidence type="ECO:0000256" key="3">
    <source>
        <dbReference type="ARBA" id="ARBA00022692"/>
    </source>
</evidence>
<sequence length="297" mass="30700">MTRRGALLFVALGIIWGIPYLFIRLAVAELSPPVIVLGRCVIGALVLLPFALRSGDLRAVLRRWPLVLAYAGVEIMLAWWLLTDAERHITSSLAGLLVAATPIFATVLALALRIDRRVSPLRVTGLLVGLGGVAALAGVDAAGGAPLRPVLQVLATALCYAIGPMIIARRLGGVSPVAVNAVALSLAAIVYAPFAVASWPTSTPSGGVIGSVVLLGLVPTALAFVLLFQLIAEVGPAPATVITYLNQAVALLAGVVFLSEPVTTGIVVGFPLVLVGAFLATWRPRRARVAEPAARAG</sequence>
<feature type="transmembrane region" description="Helical" evidence="6">
    <location>
        <begin position="239"/>
        <end position="258"/>
    </location>
</feature>
<proteinExistence type="inferred from homology"/>
<feature type="transmembrane region" description="Helical" evidence="6">
    <location>
        <begin position="208"/>
        <end position="232"/>
    </location>
</feature>
<feature type="transmembrane region" description="Helical" evidence="6">
    <location>
        <begin position="88"/>
        <end position="111"/>
    </location>
</feature>
<evidence type="ECO:0000256" key="4">
    <source>
        <dbReference type="ARBA" id="ARBA00022989"/>
    </source>
</evidence>
<feature type="transmembrane region" description="Helical" evidence="6">
    <location>
        <begin position="7"/>
        <end position="27"/>
    </location>
</feature>
<feature type="domain" description="EamA" evidence="7">
    <location>
        <begin position="4"/>
        <end position="135"/>
    </location>
</feature>